<dbReference type="SUPFAM" id="SSF81452">
    <property type="entry name" value="Cytochrome c oxidase subunit III-like"/>
    <property type="match status" value="1"/>
</dbReference>
<dbReference type="CDD" id="cd01665">
    <property type="entry name" value="Cyt_c_Oxidase_III"/>
    <property type="match status" value="1"/>
</dbReference>
<dbReference type="PANTHER" id="PTHR11403">
    <property type="entry name" value="CYTOCHROME C OXIDASE SUBUNIT III"/>
    <property type="match status" value="1"/>
</dbReference>
<evidence type="ECO:0000256" key="3">
    <source>
        <dbReference type="ARBA" id="ARBA00015944"/>
    </source>
</evidence>
<comment type="subcellular location">
    <subcellularLocation>
        <location evidence="1">Membrane</location>
        <topology evidence="1">Multi-pass membrane protein</topology>
    </subcellularLocation>
</comment>
<dbReference type="InterPro" id="IPR033945">
    <property type="entry name" value="Cyt_c_oxase_su3_dom"/>
</dbReference>
<feature type="transmembrane region" description="Helical" evidence="9">
    <location>
        <begin position="157"/>
        <end position="175"/>
    </location>
</feature>
<dbReference type="GO" id="GO:0006123">
    <property type="term" value="P:mitochondrial electron transport, cytochrome c to oxygen"/>
    <property type="evidence" value="ECO:0007669"/>
    <property type="project" value="TreeGrafter"/>
</dbReference>
<keyword evidence="4 8" id="KW-0812">Transmembrane</keyword>
<gene>
    <name evidence="11" type="primary">COX3</name>
</gene>
<dbReference type="AlphaFoldDB" id="A0A6H0ENJ3"/>
<evidence type="ECO:0000256" key="9">
    <source>
        <dbReference type="SAM" id="Phobius"/>
    </source>
</evidence>
<dbReference type="InterPro" id="IPR000298">
    <property type="entry name" value="Cyt_c_oxidase-like_su3"/>
</dbReference>
<dbReference type="Gene3D" id="1.20.120.80">
    <property type="entry name" value="Cytochrome c oxidase, subunit III, four-helix bundle"/>
    <property type="match status" value="1"/>
</dbReference>
<organism evidence="11">
    <name type="scientific">Paralvinella hessleri</name>
    <dbReference type="NCBI Taxonomy" id="36111"/>
    <lineage>
        <taxon>Eukaryota</taxon>
        <taxon>Metazoa</taxon>
        <taxon>Spiralia</taxon>
        <taxon>Lophotrochozoa</taxon>
        <taxon>Annelida</taxon>
        <taxon>Polychaeta</taxon>
        <taxon>Sedentaria</taxon>
        <taxon>Canalipalpata</taxon>
        <taxon>Terebellida</taxon>
        <taxon>Terebelliformia</taxon>
        <taxon>Alvinellidae</taxon>
        <taxon>Paralvinella</taxon>
    </lineage>
</organism>
<sequence>MTRMPFHVMGYSPWPALCAGSSLCLTLGLVTWFHTTNPYPMLLALLALSLTMAQWWRDMIREATFQGLHTSVVAKGLRWGMIFFIATEVMFFISIFWAFFHSSLAPTPEIGCSWPPPGITPLDPFAVPLLNTAVLLASGVTVTWAHHSLMEGDRKNAIAALGMTVGLGAYFSVLQAHEYQEAPFTIADSIYGTTFFVATGFHGLHVLIGSIFLGVCFLRLVAYQFSPGHHIGFETAAWYWHFVDVVWLFLYISIYWWGS</sequence>
<comment type="function">
    <text evidence="8">Component of the cytochrome c oxidase, the last enzyme in the mitochondrial electron transport chain which drives oxidative phosphorylation. The respiratory chain contains 3 multisubunit complexes succinate dehydrogenase (complex II, CII), ubiquinol-cytochrome c oxidoreductase (cytochrome b-c1 complex, complex III, CIII) and cytochrome c oxidase (complex IV, CIV), that cooperate to transfer electrons derived from NADH and succinate to molecular oxygen, creating an electrochemical gradient over the inner membrane that drives transmembrane transport and the ATP synthase. Cytochrome c oxidase is the component of the respiratory chain that catalyzes the reduction of oxygen to water. Electrons originating from reduced cytochrome c in the intermembrane space (IMS) are transferred via the dinuclear copper A center (CU(A)) of subunit 2 and heme A of subunit 1 to the active site in subunit 1, a binuclear center (BNC) formed by heme A3 and copper B (CU(B)). The BNC reduces molecular oxygen to 2 water molecules using 4 electrons from cytochrome c in the IMS and 4 protons from the mitochondrial matrix.</text>
</comment>
<evidence type="ECO:0000256" key="5">
    <source>
        <dbReference type="ARBA" id="ARBA00022967"/>
    </source>
</evidence>
<evidence type="ECO:0000256" key="8">
    <source>
        <dbReference type="RuleBase" id="RU003375"/>
    </source>
</evidence>
<dbReference type="GO" id="GO:0004129">
    <property type="term" value="F:cytochrome-c oxidase activity"/>
    <property type="evidence" value="ECO:0007669"/>
    <property type="project" value="InterPro"/>
</dbReference>
<dbReference type="InterPro" id="IPR035973">
    <property type="entry name" value="Cyt_c_oxidase_su3-like_sf"/>
</dbReference>
<evidence type="ECO:0000256" key="7">
    <source>
        <dbReference type="ARBA" id="ARBA00023136"/>
    </source>
</evidence>
<evidence type="ECO:0000256" key="6">
    <source>
        <dbReference type="ARBA" id="ARBA00022989"/>
    </source>
</evidence>
<evidence type="ECO:0000259" key="10">
    <source>
        <dbReference type="PROSITE" id="PS50253"/>
    </source>
</evidence>
<keyword evidence="7 9" id="KW-0472">Membrane</keyword>
<feature type="transmembrane region" description="Helical" evidence="9">
    <location>
        <begin position="77"/>
        <end position="100"/>
    </location>
</feature>
<dbReference type="InterPro" id="IPR024791">
    <property type="entry name" value="Cyt_c/ubiquinol_Oxase_su3"/>
</dbReference>
<dbReference type="PANTHER" id="PTHR11403:SF7">
    <property type="entry name" value="CYTOCHROME C OXIDASE SUBUNIT 3"/>
    <property type="match status" value="1"/>
</dbReference>
<geneLocation type="mitochondrion" evidence="11"/>
<keyword evidence="6 9" id="KW-1133">Transmembrane helix</keyword>
<reference evidence="11" key="1">
    <citation type="journal article" date="2019" name="Mitochondrial DNA Part B Resour">
        <title>The complete mitochondrial genome of Paralvinella hessleri: an endemic species of deep-sea hydrothermal vent.</title>
        <authorList>
            <person name="Wang H."/>
            <person name="Zhang H."/>
            <person name="Wang M."/>
            <person name="Chen H."/>
            <person name="Lian C."/>
            <person name="Li C."/>
        </authorList>
    </citation>
    <scope>NUCLEOTIDE SEQUENCE</scope>
    <source>
        <tissue evidence="11">Whole body</tissue>
    </source>
</reference>
<name>A0A6H0ENJ3_9ANNE</name>
<dbReference type="EMBL" id="MK192098">
    <property type="protein sequence ID" value="QIT03435.1"/>
    <property type="molecule type" value="Genomic_DNA"/>
</dbReference>
<dbReference type="GO" id="GO:0016020">
    <property type="term" value="C:membrane"/>
    <property type="evidence" value="ECO:0007669"/>
    <property type="project" value="UniProtKB-SubCell"/>
</dbReference>
<evidence type="ECO:0000313" key="11">
    <source>
        <dbReference type="EMBL" id="QIT03435.1"/>
    </source>
</evidence>
<dbReference type="GO" id="GO:0005739">
    <property type="term" value="C:mitochondrion"/>
    <property type="evidence" value="ECO:0007669"/>
    <property type="project" value="TreeGrafter"/>
</dbReference>
<dbReference type="Gene3D" id="1.10.287.70">
    <property type="match status" value="1"/>
</dbReference>
<accession>A0A6H0ENJ3</accession>
<feature type="transmembrane region" description="Helical" evidence="9">
    <location>
        <begin position="195"/>
        <end position="218"/>
    </location>
</feature>
<feature type="transmembrane region" description="Helical" evidence="9">
    <location>
        <begin position="125"/>
        <end position="145"/>
    </location>
</feature>
<proteinExistence type="inferred from homology"/>
<keyword evidence="8 11" id="KW-0496">Mitochondrion</keyword>
<evidence type="ECO:0000256" key="1">
    <source>
        <dbReference type="ARBA" id="ARBA00004141"/>
    </source>
</evidence>
<dbReference type="Pfam" id="PF00510">
    <property type="entry name" value="COX3"/>
    <property type="match status" value="1"/>
</dbReference>
<dbReference type="PROSITE" id="PS50253">
    <property type="entry name" value="COX3"/>
    <property type="match status" value="1"/>
</dbReference>
<feature type="transmembrane region" description="Helical" evidence="9">
    <location>
        <begin position="12"/>
        <end position="33"/>
    </location>
</feature>
<feature type="transmembrane region" description="Helical" evidence="9">
    <location>
        <begin position="238"/>
        <end position="258"/>
    </location>
</feature>
<protein>
    <recommendedName>
        <fullName evidence="3 8">Cytochrome c oxidase subunit 3</fullName>
    </recommendedName>
</protein>
<keyword evidence="5" id="KW-1278">Translocase</keyword>
<feature type="domain" description="Heme-copper oxidase subunit III family profile" evidence="10">
    <location>
        <begin position="2"/>
        <end position="259"/>
    </location>
</feature>
<evidence type="ECO:0000256" key="4">
    <source>
        <dbReference type="ARBA" id="ARBA00022692"/>
    </source>
</evidence>
<feature type="transmembrane region" description="Helical" evidence="9">
    <location>
        <begin position="39"/>
        <end position="56"/>
    </location>
</feature>
<comment type="similarity">
    <text evidence="2 8">Belongs to the cytochrome c oxidase subunit 3 family.</text>
</comment>
<dbReference type="FunFam" id="1.20.120.80:FF:000002">
    <property type="entry name" value="Cytochrome c oxidase subunit 3"/>
    <property type="match status" value="1"/>
</dbReference>
<evidence type="ECO:0000256" key="2">
    <source>
        <dbReference type="ARBA" id="ARBA00010581"/>
    </source>
</evidence>
<dbReference type="InterPro" id="IPR013833">
    <property type="entry name" value="Cyt_c_oxidase_su3_a-hlx"/>
</dbReference>